<name>A0A1M5D1S2_9SPHI</name>
<sequence>MKSKITGGPLELVFTLRVLNKYDVKYFRCLETGFIQTEEPYWLDEAYSSAITKLDIGMLSRNEYLRDQTIKLISGYFNADQRFLDYAGGYGIFTRLMRDKGYDYYHSDIYCQNIFAEYFDLKDCPDKNGFELVTAFEVFEHLVNPKEEIQRVLGFSDHLFFTTELQPEELKNNLPEWWYIAPETGQHIALYTLASLRYMAKEMGYNFYSDGKSMHLFTRNEFRKDPFTLDKEPYLIRTMRRKLSRHDRKIQSPKESLLLKDFDAIKGKLRL</sequence>
<organism evidence="1 2">
    <name type="scientific">Pedobacter caeni</name>
    <dbReference type="NCBI Taxonomy" id="288992"/>
    <lineage>
        <taxon>Bacteria</taxon>
        <taxon>Pseudomonadati</taxon>
        <taxon>Bacteroidota</taxon>
        <taxon>Sphingobacteriia</taxon>
        <taxon>Sphingobacteriales</taxon>
        <taxon>Sphingobacteriaceae</taxon>
        <taxon>Pedobacter</taxon>
    </lineage>
</organism>
<dbReference type="OrthoDB" id="9816564at2"/>
<dbReference type="EMBL" id="FQUQ01000003">
    <property type="protein sequence ID" value="SHF60983.1"/>
    <property type="molecule type" value="Genomic_DNA"/>
</dbReference>
<dbReference type="STRING" id="288992.SAMN04488522_10340"/>
<accession>A0A1M5D1S2</accession>
<protein>
    <submittedName>
        <fullName evidence="1">Methyltransferase domain-containing protein</fullName>
    </submittedName>
</protein>
<evidence type="ECO:0000313" key="1">
    <source>
        <dbReference type="EMBL" id="SHF60983.1"/>
    </source>
</evidence>
<dbReference type="InterPro" id="IPR029063">
    <property type="entry name" value="SAM-dependent_MTases_sf"/>
</dbReference>
<dbReference type="RefSeq" id="WP_073231885.1">
    <property type="nucleotide sequence ID" value="NZ_FQUQ01000003.1"/>
</dbReference>
<gene>
    <name evidence="1" type="ORF">SAMN04488522_10340</name>
</gene>
<proteinExistence type="predicted"/>
<dbReference type="Proteomes" id="UP000184287">
    <property type="component" value="Unassembled WGS sequence"/>
</dbReference>
<dbReference type="SUPFAM" id="SSF53335">
    <property type="entry name" value="S-adenosyl-L-methionine-dependent methyltransferases"/>
    <property type="match status" value="1"/>
</dbReference>
<keyword evidence="2" id="KW-1185">Reference proteome</keyword>
<keyword evidence="1" id="KW-0808">Transferase</keyword>
<keyword evidence="1" id="KW-0489">Methyltransferase</keyword>
<evidence type="ECO:0000313" key="2">
    <source>
        <dbReference type="Proteomes" id="UP000184287"/>
    </source>
</evidence>
<dbReference type="GO" id="GO:0008168">
    <property type="term" value="F:methyltransferase activity"/>
    <property type="evidence" value="ECO:0007669"/>
    <property type="project" value="UniProtKB-KW"/>
</dbReference>
<reference evidence="2" key="1">
    <citation type="submission" date="2016-11" db="EMBL/GenBank/DDBJ databases">
        <authorList>
            <person name="Varghese N."/>
            <person name="Submissions S."/>
        </authorList>
    </citation>
    <scope>NUCLEOTIDE SEQUENCE [LARGE SCALE GENOMIC DNA]</scope>
    <source>
        <strain evidence="2">DSM 16990</strain>
    </source>
</reference>
<dbReference type="Pfam" id="PF13489">
    <property type="entry name" value="Methyltransf_23"/>
    <property type="match status" value="1"/>
</dbReference>
<dbReference type="AlphaFoldDB" id="A0A1M5D1S2"/>
<dbReference type="GO" id="GO:0032259">
    <property type="term" value="P:methylation"/>
    <property type="evidence" value="ECO:0007669"/>
    <property type="project" value="UniProtKB-KW"/>
</dbReference>
<dbReference type="Gene3D" id="3.40.50.150">
    <property type="entry name" value="Vaccinia Virus protein VP39"/>
    <property type="match status" value="1"/>
</dbReference>